<name>A0ABY0IHL5_9BACT</name>
<dbReference type="Proteomes" id="UP000443582">
    <property type="component" value="Unassembled WGS sequence"/>
</dbReference>
<dbReference type="Gene3D" id="2.40.10.220">
    <property type="entry name" value="predicted glycosyltransferase like domains"/>
    <property type="match status" value="1"/>
</dbReference>
<dbReference type="Pfam" id="PF07238">
    <property type="entry name" value="PilZ"/>
    <property type="match status" value="1"/>
</dbReference>
<evidence type="ECO:0000259" key="1">
    <source>
        <dbReference type="Pfam" id="PF07238"/>
    </source>
</evidence>
<keyword evidence="3" id="KW-1185">Reference proteome</keyword>
<organism evidence="2 3">
    <name type="scientific">Halobacteriovorax vibrionivorans</name>
    <dbReference type="NCBI Taxonomy" id="2152716"/>
    <lineage>
        <taxon>Bacteria</taxon>
        <taxon>Pseudomonadati</taxon>
        <taxon>Bdellovibrionota</taxon>
        <taxon>Bacteriovoracia</taxon>
        <taxon>Bacteriovoracales</taxon>
        <taxon>Halobacteriovoraceae</taxon>
        <taxon>Halobacteriovorax</taxon>
    </lineage>
</organism>
<reference evidence="3" key="1">
    <citation type="journal article" date="2019" name="Int. J. Syst. Evol. Microbiol.">
        <title>Halobacteriovorax valvorus sp. nov., a novel prokaryotic predator isolated from coastal seawater of China.</title>
        <authorList>
            <person name="Chen M.-X."/>
        </authorList>
    </citation>
    <scope>NUCLEOTIDE SEQUENCE [LARGE SCALE GENOMIC DNA]</scope>
    <source>
        <strain evidence="3">BL9</strain>
    </source>
</reference>
<sequence length="187" mass="21169">MSRSNRQYLRAPVNQEMLYLCDDYVLKAKCSNISEGGMLISDMGRVPEKSRFHTMISLIQYPEFSKLSTQKLLSIDHSAFDIEVLRCEVDVVRSFEGLSEVEKILLPSIGAKFSEVSSGNMALIKAYVQTFSKNMIYLLTQFENSSKKKGNIVQLRKTAALLGYDSSLKIPLLRAKVLHDYQSLESL</sequence>
<dbReference type="EMBL" id="QDKL01000001">
    <property type="protein sequence ID" value="RZF22433.1"/>
    <property type="molecule type" value="Genomic_DNA"/>
</dbReference>
<evidence type="ECO:0000313" key="2">
    <source>
        <dbReference type="EMBL" id="RZF22433.1"/>
    </source>
</evidence>
<proteinExistence type="predicted"/>
<dbReference type="InterPro" id="IPR009875">
    <property type="entry name" value="PilZ_domain"/>
</dbReference>
<gene>
    <name evidence="2" type="ORF">DAY19_01290</name>
</gene>
<feature type="domain" description="PilZ" evidence="1">
    <location>
        <begin position="5"/>
        <end position="128"/>
    </location>
</feature>
<accession>A0ABY0IHL5</accession>
<evidence type="ECO:0000313" key="3">
    <source>
        <dbReference type="Proteomes" id="UP000443582"/>
    </source>
</evidence>
<protein>
    <submittedName>
        <fullName evidence="2">PilZ domain-containing protein</fullName>
    </submittedName>
</protein>
<comment type="caution">
    <text evidence="2">The sequence shown here is derived from an EMBL/GenBank/DDBJ whole genome shotgun (WGS) entry which is preliminary data.</text>
</comment>
<dbReference type="RefSeq" id="WP_114705378.1">
    <property type="nucleotide sequence ID" value="NZ_QDKL01000001.1"/>
</dbReference>